<feature type="non-terminal residue" evidence="2">
    <location>
        <position position="1"/>
    </location>
</feature>
<keyword evidence="1" id="KW-0472">Membrane</keyword>
<reference evidence="2 3" key="1">
    <citation type="journal article" date="2013" name="Proc. Natl. Acad. Sci. U.S.A.">
        <title>The king cobra genome reveals dynamic gene evolution and adaptation in the snake venom system.</title>
        <authorList>
            <person name="Vonk F.J."/>
            <person name="Casewell N.R."/>
            <person name="Henkel C.V."/>
            <person name="Heimberg A.M."/>
            <person name="Jansen H.J."/>
            <person name="McCleary R.J."/>
            <person name="Kerkkamp H.M."/>
            <person name="Vos R.A."/>
            <person name="Guerreiro I."/>
            <person name="Calvete J.J."/>
            <person name="Wuster W."/>
            <person name="Woods A.E."/>
            <person name="Logan J.M."/>
            <person name="Harrison R.A."/>
            <person name="Castoe T.A."/>
            <person name="de Koning A.P."/>
            <person name="Pollock D.D."/>
            <person name="Yandell M."/>
            <person name="Calderon D."/>
            <person name="Renjifo C."/>
            <person name="Currier R.B."/>
            <person name="Salgado D."/>
            <person name="Pla D."/>
            <person name="Sanz L."/>
            <person name="Hyder A.S."/>
            <person name="Ribeiro J.M."/>
            <person name="Arntzen J.W."/>
            <person name="van den Thillart G.E."/>
            <person name="Boetzer M."/>
            <person name="Pirovano W."/>
            <person name="Dirks R.P."/>
            <person name="Spaink H.P."/>
            <person name="Duboule D."/>
            <person name="McGlinn E."/>
            <person name="Kini R.M."/>
            <person name="Richardson M.K."/>
        </authorList>
    </citation>
    <scope>NUCLEOTIDE SEQUENCE</scope>
    <source>
        <tissue evidence="2">Blood</tissue>
    </source>
</reference>
<proteinExistence type="predicted"/>
<evidence type="ECO:0000313" key="3">
    <source>
        <dbReference type="Proteomes" id="UP000018936"/>
    </source>
</evidence>
<dbReference type="OrthoDB" id="6581954at2759"/>
<keyword evidence="1" id="KW-0812">Transmembrane</keyword>
<evidence type="ECO:0000313" key="2">
    <source>
        <dbReference type="EMBL" id="ETE59609.1"/>
    </source>
</evidence>
<dbReference type="GO" id="GO:0016020">
    <property type="term" value="C:membrane"/>
    <property type="evidence" value="ECO:0007669"/>
    <property type="project" value="InterPro"/>
</dbReference>
<feature type="non-terminal residue" evidence="2">
    <location>
        <position position="94"/>
    </location>
</feature>
<sequence>MAWKRWLLPWGAANGGQGPGGHLSLTTQKWKEPMSSLDFILCSFVASPPEIRLFDYNYPYWTMVLGYCIGTSSFICIPAYMVYRLARTPGTLKE</sequence>
<dbReference type="Pfam" id="PF00209">
    <property type="entry name" value="SNF"/>
    <property type="match status" value="1"/>
</dbReference>
<protein>
    <submittedName>
        <fullName evidence="2">Sodium-dependent serotonin transporter</fullName>
    </submittedName>
</protein>
<evidence type="ECO:0000256" key="1">
    <source>
        <dbReference type="SAM" id="Phobius"/>
    </source>
</evidence>
<feature type="transmembrane region" description="Helical" evidence="1">
    <location>
        <begin position="58"/>
        <end position="83"/>
    </location>
</feature>
<dbReference type="AlphaFoldDB" id="V8NBG5"/>
<organism evidence="2 3">
    <name type="scientific">Ophiophagus hannah</name>
    <name type="common">King cobra</name>
    <name type="synonym">Naja hannah</name>
    <dbReference type="NCBI Taxonomy" id="8665"/>
    <lineage>
        <taxon>Eukaryota</taxon>
        <taxon>Metazoa</taxon>
        <taxon>Chordata</taxon>
        <taxon>Craniata</taxon>
        <taxon>Vertebrata</taxon>
        <taxon>Euteleostomi</taxon>
        <taxon>Lepidosauria</taxon>
        <taxon>Squamata</taxon>
        <taxon>Bifurcata</taxon>
        <taxon>Unidentata</taxon>
        <taxon>Episquamata</taxon>
        <taxon>Toxicofera</taxon>
        <taxon>Serpentes</taxon>
        <taxon>Colubroidea</taxon>
        <taxon>Elapidae</taxon>
        <taxon>Elapinae</taxon>
        <taxon>Ophiophagus</taxon>
    </lineage>
</organism>
<comment type="caution">
    <text evidence="2">The sequence shown here is derived from an EMBL/GenBank/DDBJ whole genome shotgun (WGS) entry which is preliminary data.</text>
</comment>
<dbReference type="EMBL" id="AZIM01005422">
    <property type="protein sequence ID" value="ETE59609.1"/>
    <property type="molecule type" value="Genomic_DNA"/>
</dbReference>
<keyword evidence="1" id="KW-1133">Transmembrane helix</keyword>
<name>V8NBG5_OPHHA</name>
<gene>
    <name evidence="2" type="primary">SLC6A4</name>
    <name evidence="2" type="ORF">L345_14661</name>
</gene>
<dbReference type="Proteomes" id="UP000018936">
    <property type="component" value="Unassembled WGS sequence"/>
</dbReference>
<accession>V8NBG5</accession>
<dbReference type="InterPro" id="IPR000175">
    <property type="entry name" value="Na/ntran_symport"/>
</dbReference>
<keyword evidence="3" id="KW-1185">Reference proteome</keyword>